<dbReference type="PANTHER" id="PTHR31431">
    <property type="entry name" value="NUCLEOPORIN NUP188 HOMOLOG"/>
    <property type="match status" value="1"/>
</dbReference>
<dbReference type="Proteomes" id="UP000585474">
    <property type="component" value="Unassembled WGS sequence"/>
</dbReference>
<comment type="caution">
    <text evidence="1">The sequence shown here is derived from an EMBL/GenBank/DDBJ whole genome shotgun (WGS) entry which is preliminary data.</text>
</comment>
<keyword evidence="2" id="KW-1185">Reference proteome</keyword>
<reference evidence="1 2" key="1">
    <citation type="submission" date="2019-07" db="EMBL/GenBank/DDBJ databases">
        <title>De Novo Assembly of kiwifruit Actinidia rufa.</title>
        <authorList>
            <person name="Sugita-Konishi S."/>
            <person name="Sato K."/>
            <person name="Mori E."/>
            <person name="Abe Y."/>
            <person name="Kisaki G."/>
            <person name="Hamano K."/>
            <person name="Suezawa K."/>
            <person name="Otani M."/>
            <person name="Fukuda T."/>
            <person name="Manabe T."/>
            <person name="Gomi K."/>
            <person name="Tabuchi M."/>
            <person name="Akimitsu K."/>
            <person name="Kataoka I."/>
        </authorList>
    </citation>
    <scope>NUCLEOTIDE SEQUENCE [LARGE SCALE GENOMIC DNA]</scope>
    <source>
        <strain evidence="2">cv. Fuchu</strain>
    </source>
</reference>
<dbReference type="PANTHER" id="PTHR31431:SF1">
    <property type="entry name" value="NUCLEOPORIN NUP188"/>
    <property type="match status" value="1"/>
</dbReference>
<name>A0A7J0ECV4_9ERIC</name>
<dbReference type="InterPro" id="IPR044840">
    <property type="entry name" value="Nup188"/>
</dbReference>
<gene>
    <name evidence="1" type="ORF">Acr_03g0004630</name>
</gene>
<organism evidence="1 2">
    <name type="scientific">Actinidia rufa</name>
    <dbReference type="NCBI Taxonomy" id="165716"/>
    <lineage>
        <taxon>Eukaryota</taxon>
        <taxon>Viridiplantae</taxon>
        <taxon>Streptophyta</taxon>
        <taxon>Embryophyta</taxon>
        <taxon>Tracheophyta</taxon>
        <taxon>Spermatophyta</taxon>
        <taxon>Magnoliopsida</taxon>
        <taxon>eudicotyledons</taxon>
        <taxon>Gunneridae</taxon>
        <taxon>Pentapetalae</taxon>
        <taxon>asterids</taxon>
        <taxon>Ericales</taxon>
        <taxon>Actinidiaceae</taxon>
        <taxon>Actinidia</taxon>
    </lineage>
</organism>
<dbReference type="GO" id="GO:0044611">
    <property type="term" value="C:nuclear pore inner ring"/>
    <property type="evidence" value="ECO:0007669"/>
    <property type="project" value="TreeGrafter"/>
</dbReference>
<dbReference type="EMBL" id="BJWL01000003">
    <property type="protein sequence ID" value="GFY83689.1"/>
    <property type="molecule type" value="Genomic_DNA"/>
</dbReference>
<proteinExistence type="predicted"/>
<dbReference type="GO" id="GO:0006405">
    <property type="term" value="P:RNA export from nucleus"/>
    <property type="evidence" value="ECO:0007669"/>
    <property type="project" value="TreeGrafter"/>
</dbReference>
<dbReference type="OrthoDB" id="552259at2759"/>
<dbReference type="GO" id="GO:0017056">
    <property type="term" value="F:structural constituent of nuclear pore"/>
    <property type="evidence" value="ECO:0007669"/>
    <property type="project" value="InterPro"/>
</dbReference>
<protein>
    <submittedName>
        <fullName evidence="1">Nucleoporin</fullName>
    </submittedName>
</protein>
<dbReference type="AlphaFoldDB" id="A0A7J0ECV4"/>
<sequence length="489" mass="55396">MTSPYWALRRVWVLPYADCIRVQISAGITCKRTTLLFSLSLDCEESSVIYIIRIRGHMSFLMWGQRLILLVFLIAMQHALEVPLEVPSSVYEPPNLDIRLLVIHAPLRKPLLCHLLWLVLPALSCTSPHYHDSYRTCTLPKTMTNNPTTITKTCPSFVYAGTSKENSVIMVEAQKLISDGLESKLHSVLLDLLSSNPPENMDVDLFTLWAEETLIEDNLVLDIIFLAYYDSHCTCNGKQWKKLCLLYEGIISGSSNFGRLAISTEALKSIYHAKVQLLLILMETLDLENLLEMIHDEMPFRQGSIAFSLSDIQEMDAIISNFSAFDAKEIGPLILSWAVFLCLISSLPGKHENNILMDIDHVGYVRQAFEAESLNYFLEILQSDILKDSDGPVAGYRSVLRTFISGFIASYEISLQLEDNTLKLILDILCKIYRGEESLCIQFWDRDSFVDGPIRCLLCNLEGEFPFRTVELVRLLSALCEGTWPAECV</sequence>
<accession>A0A7J0ECV4</accession>
<evidence type="ECO:0000313" key="1">
    <source>
        <dbReference type="EMBL" id="GFY83689.1"/>
    </source>
</evidence>
<dbReference type="GO" id="GO:0006606">
    <property type="term" value="P:protein import into nucleus"/>
    <property type="evidence" value="ECO:0007669"/>
    <property type="project" value="TreeGrafter"/>
</dbReference>
<evidence type="ECO:0000313" key="2">
    <source>
        <dbReference type="Proteomes" id="UP000585474"/>
    </source>
</evidence>